<name>A0A023G1C4_AMBTT</name>
<feature type="non-terminal residue" evidence="2">
    <location>
        <position position="164"/>
    </location>
</feature>
<feature type="signal peptide" evidence="1">
    <location>
        <begin position="1"/>
        <end position="23"/>
    </location>
</feature>
<proteinExistence type="evidence at transcript level"/>
<evidence type="ECO:0000256" key="1">
    <source>
        <dbReference type="SAM" id="SignalP"/>
    </source>
</evidence>
<dbReference type="AlphaFoldDB" id="A0A023G1C4"/>
<keyword evidence="1" id="KW-0732">Signal</keyword>
<accession>A0A023G1C4</accession>
<evidence type="ECO:0000313" key="2">
    <source>
        <dbReference type="EMBL" id="JAC27976.1"/>
    </source>
</evidence>
<feature type="chain" id="PRO_5001517936" evidence="1">
    <location>
        <begin position="24"/>
        <end position="164"/>
    </location>
</feature>
<protein>
    <submittedName>
        <fullName evidence="2">Putative secreted protein</fullName>
    </submittedName>
</protein>
<organism evidence="2">
    <name type="scientific">Amblyomma triste</name>
    <name type="common">Neotropical tick</name>
    <dbReference type="NCBI Taxonomy" id="251400"/>
    <lineage>
        <taxon>Eukaryota</taxon>
        <taxon>Metazoa</taxon>
        <taxon>Ecdysozoa</taxon>
        <taxon>Arthropoda</taxon>
        <taxon>Chelicerata</taxon>
        <taxon>Arachnida</taxon>
        <taxon>Acari</taxon>
        <taxon>Parasitiformes</taxon>
        <taxon>Ixodida</taxon>
        <taxon>Ixodoidea</taxon>
        <taxon>Ixodidae</taxon>
        <taxon>Amblyomminae</taxon>
        <taxon>Amblyomma</taxon>
    </lineage>
</organism>
<sequence length="164" mass="19129">MNFALLFFVVVVMVNCYIGTGNTEKTDKKNGWDTACRYTVNSSHPEYLVRRRRQVPFQYPCKAFLCTMKGELFIFTCNHHPTIKCKNIEMESIRIVVRTSHYVQRRHRVPKILACLHSNKIKCGKLKAAFLSVGCIQFTFSRENSRCTRPFRLSELRIKASKTK</sequence>
<reference evidence="2" key="1">
    <citation type="submission" date="2014-03" db="EMBL/GenBank/DDBJ databases">
        <title>The sialotranscriptome of Amblyomma triste, Amblyomma parvum and Amblyomma cajennense ticks, uncovered by 454-based RNA-seq.</title>
        <authorList>
            <person name="Garcia G.R."/>
            <person name="Gardinassi L.G."/>
            <person name="Ribeiro J.M."/>
            <person name="Anatriello E."/>
            <person name="Ferreira B.R."/>
            <person name="Moreira H.N."/>
            <person name="Mafra C."/>
            <person name="Olegario M.M."/>
            <person name="Szabo P.J."/>
            <person name="Miranda-Santos I.K."/>
            <person name="Maruyama S.R."/>
        </authorList>
    </citation>
    <scope>NUCLEOTIDE SEQUENCE</scope>
    <source>
        <strain evidence="2">Mato Grasso do Sul</strain>
        <tissue evidence="2">Salivary glands</tissue>
    </source>
</reference>
<dbReference type="EMBL" id="GBBM01007442">
    <property type="protein sequence ID" value="JAC27976.1"/>
    <property type="molecule type" value="mRNA"/>
</dbReference>